<organism evidence="1 2">
    <name type="scientific">Dentiscutata heterogama</name>
    <dbReference type="NCBI Taxonomy" id="1316150"/>
    <lineage>
        <taxon>Eukaryota</taxon>
        <taxon>Fungi</taxon>
        <taxon>Fungi incertae sedis</taxon>
        <taxon>Mucoromycota</taxon>
        <taxon>Glomeromycotina</taxon>
        <taxon>Glomeromycetes</taxon>
        <taxon>Diversisporales</taxon>
        <taxon>Gigasporaceae</taxon>
        <taxon>Dentiscutata</taxon>
    </lineage>
</organism>
<comment type="caution">
    <text evidence="1">The sequence shown here is derived from an EMBL/GenBank/DDBJ whole genome shotgun (WGS) entry which is preliminary data.</text>
</comment>
<evidence type="ECO:0000313" key="1">
    <source>
        <dbReference type="EMBL" id="CAG8686555.1"/>
    </source>
</evidence>
<accession>A0ACA9P3N3</accession>
<keyword evidence="2" id="KW-1185">Reference proteome</keyword>
<name>A0ACA9P3N3_9GLOM</name>
<proteinExistence type="predicted"/>
<reference evidence="1" key="1">
    <citation type="submission" date="2021-06" db="EMBL/GenBank/DDBJ databases">
        <authorList>
            <person name="Kallberg Y."/>
            <person name="Tangrot J."/>
            <person name="Rosling A."/>
        </authorList>
    </citation>
    <scope>NUCLEOTIDE SEQUENCE</scope>
    <source>
        <strain evidence="1">IL203A</strain>
    </source>
</reference>
<sequence>MSDDSITPLTNDTSNVTFFKKSKIGKNVRKRKKSPSPNASSEVAEEGSAVVTKERKLDTSHPFVQGTKKGKHTEDIGVTFSASKSAISSLSQDIATRKAEWDTETDRDAQALLEKKLAAEEADDDNLYKGQNAYKTYIKKRDTAAGNAASSKIKAGPIRAPTNIRVTSRFDYQPDICKDYKETGYCGYGDSCKFLHDRGDYKSGWQLEREWEEMQGKIRQDKSEFLIESSDESDDELPFACLICRQEYKNPVVTKCGHYFCEKCALQNFTKSPKCYACGAATNGIFNTAKNILQKLEEKKKRLVEKGIEVQQPQQQEQQQIDSDSSAEEE</sequence>
<gene>
    <name evidence="1" type="ORF">DHETER_LOCUS10969</name>
</gene>
<dbReference type="Proteomes" id="UP000789702">
    <property type="component" value="Unassembled WGS sequence"/>
</dbReference>
<dbReference type="EMBL" id="CAJVPU010022747">
    <property type="protein sequence ID" value="CAG8686555.1"/>
    <property type="molecule type" value="Genomic_DNA"/>
</dbReference>
<evidence type="ECO:0000313" key="2">
    <source>
        <dbReference type="Proteomes" id="UP000789702"/>
    </source>
</evidence>
<protein>
    <submittedName>
        <fullName evidence="1">3280_t:CDS:1</fullName>
    </submittedName>
</protein>